<dbReference type="Proteomes" id="UP000007886">
    <property type="component" value="Chromosome"/>
</dbReference>
<proteinExistence type="predicted"/>
<dbReference type="AlphaFoldDB" id="A0AAI8MIY5"/>
<evidence type="ECO:0000313" key="3">
    <source>
        <dbReference type="Proteomes" id="UP000007886"/>
    </source>
</evidence>
<dbReference type="InterPro" id="IPR029068">
    <property type="entry name" value="Glyas_Bleomycin-R_OHBP_Dase"/>
</dbReference>
<protein>
    <recommendedName>
        <fullName evidence="1">Glyoxalase-like domain-containing protein</fullName>
    </recommendedName>
</protein>
<dbReference type="KEGG" id="brs:S23_58600"/>
<dbReference type="Pfam" id="PF13468">
    <property type="entry name" value="Glyoxalase_3"/>
    <property type="match status" value="1"/>
</dbReference>
<dbReference type="InterPro" id="IPR025870">
    <property type="entry name" value="Glyoxalase-like_dom"/>
</dbReference>
<dbReference type="EMBL" id="AP012279">
    <property type="protein sequence ID" value="BAL79050.1"/>
    <property type="molecule type" value="Genomic_DNA"/>
</dbReference>
<reference evidence="2 3" key="1">
    <citation type="journal article" date="2012" name="Microbes Environ.">
        <title>Complete genome sequence of Bradyrhizobium sp. S23321: insights into symbiosis evolution in soil oligotrophs.</title>
        <authorList>
            <person name="Okubo T."/>
            <person name="Tsukui T."/>
            <person name="Maita H."/>
            <person name="Okamoto S."/>
            <person name="Oshima K."/>
            <person name="Fujisawa T."/>
            <person name="Saito A."/>
            <person name="Futamata H."/>
            <person name="Hattori R."/>
            <person name="Shimomura Y."/>
            <person name="Haruta S."/>
            <person name="Morimoto S."/>
            <person name="Wang Y."/>
            <person name="Sakai Y."/>
            <person name="Hattori M."/>
            <person name="Aizawa S."/>
            <person name="Nagashima K.V.P."/>
            <person name="Masuda S."/>
            <person name="Hattori T."/>
            <person name="Yamashita A."/>
            <person name="Bao Z."/>
            <person name="Hayatsu M."/>
            <person name="Kajiya-Kanegae H."/>
            <person name="Yoshinaga I."/>
            <person name="Sakamoto K."/>
            <person name="Toyota K."/>
            <person name="Nakao M."/>
            <person name="Kohara M."/>
            <person name="Anda M."/>
            <person name="Niwa R."/>
            <person name="Jung-Hwan P."/>
            <person name="Sameshima-Saito R."/>
            <person name="Tokuda S."/>
            <person name="Yamamoto S."/>
            <person name="Yamamoto S."/>
            <person name="Yokoyama T."/>
            <person name="Akutsu T."/>
            <person name="Nakamura Y."/>
            <person name="Nakahira-Yanaka Y."/>
            <person name="Takada Hoshino Y."/>
            <person name="Hirakawa H."/>
            <person name="Mitsui H."/>
            <person name="Terasawa K."/>
            <person name="Itakura M."/>
            <person name="Sato S."/>
            <person name="Ikeda-Ohtsubo W."/>
            <person name="Sakakura N."/>
            <person name="Kaminuma E."/>
            <person name="Minamisawa K."/>
        </authorList>
    </citation>
    <scope>NUCLEOTIDE SEQUENCE [LARGE SCALE GENOMIC DNA]</scope>
    <source>
        <strain evidence="2 3">S23321</strain>
    </source>
</reference>
<keyword evidence="3" id="KW-1185">Reference proteome</keyword>
<dbReference type="Gene3D" id="3.10.180.10">
    <property type="entry name" value="2,3-Dihydroxybiphenyl 1,2-Dioxygenase, domain 1"/>
    <property type="match status" value="1"/>
</dbReference>
<name>A0AAI8MIY5_9BRAD</name>
<gene>
    <name evidence="2" type="ORF">S23_58600</name>
</gene>
<accession>A0AAI8MIY5</accession>
<feature type="domain" description="Glyoxalase-like" evidence="1">
    <location>
        <begin position="15"/>
        <end position="191"/>
    </location>
</feature>
<evidence type="ECO:0000259" key="1">
    <source>
        <dbReference type="Pfam" id="PF13468"/>
    </source>
</evidence>
<evidence type="ECO:0000313" key="2">
    <source>
        <dbReference type="EMBL" id="BAL79050.1"/>
    </source>
</evidence>
<sequence>MDAGNLCKMAAVLHLDHITVAANDLAEGVAYVEKALGIAPPAGGAHPLMGTHNHLLRLSETSFLEVIAPDPQASAPTRPRWFALDDPQTHAALASSPKLMTWVVSTSDITSALVKIPQAARPAITVTRGNLEWLISVPPDGSMPFGGAFPTLIEWPEGPHPASRMPDLGCALVAFEIRHPAADTIRTALSGVLDDPRIRFCPDPRPSFRAVIRTPWGERELV</sequence>
<organism evidence="2 3">
    <name type="scientific">Bradyrhizobium cosmicum</name>
    <dbReference type="NCBI Taxonomy" id="1404864"/>
    <lineage>
        <taxon>Bacteria</taxon>
        <taxon>Pseudomonadati</taxon>
        <taxon>Pseudomonadota</taxon>
        <taxon>Alphaproteobacteria</taxon>
        <taxon>Hyphomicrobiales</taxon>
        <taxon>Nitrobacteraceae</taxon>
        <taxon>Bradyrhizobium</taxon>
    </lineage>
</organism>